<reference evidence="7 8" key="1">
    <citation type="submission" date="2019-06" db="EMBL/GenBank/DDBJ databases">
        <title>Draft genome sequence of Corynebacterium striatum NBRC 15291.</title>
        <authorList>
            <person name="Miura T."/>
            <person name="Furukawa M."/>
            <person name="Shimamura M."/>
            <person name="Ohyama Y."/>
            <person name="Yamazoe A."/>
            <person name="Kawasaki H."/>
        </authorList>
    </citation>
    <scope>NUCLEOTIDE SEQUENCE [LARGE SCALE GENOMIC DNA]</scope>
    <source>
        <strain evidence="7 8">NBRC 15291</strain>
    </source>
</reference>
<dbReference type="Gene3D" id="6.10.140.450">
    <property type="match status" value="1"/>
</dbReference>
<sequence length="245" mass="27525">MIITKPKVTLLAHTMINREAIAEHMDIQGGSTDAETLTTFAGRACYQSFHRPNKKTFHDRDYLQRTLFEQGHMSIAEHATATLYFEGVSRALTHELIRHRHLSYSQLSQRFVDEKDAAIVIPPAIRDLPGIPYAHTGIFDYTTLDEVAHDVLETVAESASETYTALVDFLTNQGLPRKQAREAARAVLPNMTETRIVVTGNLRAWHEVIERRTQPDADAEIQEVMNMAREQLATIAPALFGDSNA</sequence>
<keyword evidence="1" id="KW-0808">Transferase</keyword>
<dbReference type="PANTHER" id="PTHR34934:SF1">
    <property type="entry name" value="FLAVIN-DEPENDENT THYMIDYLATE SYNTHASE"/>
    <property type="match status" value="1"/>
</dbReference>
<dbReference type="GO" id="GO:0050797">
    <property type="term" value="F:thymidylate synthase (FAD) activity"/>
    <property type="evidence" value="ECO:0007669"/>
    <property type="project" value="UniProtKB-UniRule"/>
</dbReference>
<keyword evidence="1" id="KW-0489">Methyltransferase</keyword>
<proteinExistence type="predicted"/>
<gene>
    <name evidence="7" type="primary">thyX_1</name>
    <name evidence="7" type="ORF">Cst04h_02720</name>
</gene>
<evidence type="ECO:0000313" key="8">
    <source>
        <dbReference type="Proteomes" id="UP000315234"/>
    </source>
</evidence>
<evidence type="ECO:0000256" key="6">
    <source>
        <dbReference type="NCBIfam" id="TIGR02170"/>
    </source>
</evidence>
<dbReference type="RefSeq" id="WP_034657054.1">
    <property type="nucleotide sequence ID" value="NZ_BJLD01000001.1"/>
</dbReference>
<dbReference type="GO" id="GO:0004799">
    <property type="term" value="F:thymidylate synthase activity"/>
    <property type="evidence" value="ECO:0007669"/>
    <property type="project" value="TreeGrafter"/>
</dbReference>
<organism evidence="7 8">
    <name type="scientific">Corynebacterium striatum</name>
    <dbReference type="NCBI Taxonomy" id="43770"/>
    <lineage>
        <taxon>Bacteria</taxon>
        <taxon>Bacillati</taxon>
        <taxon>Actinomycetota</taxon>
        <taxon>Actinomycetes</taxon>
        <taxon>Mycobacteriales</taxon>
        <taxon>Corynebacteriaceae</taxon>
        <taxon>Corynebacterium</taxon>
    </lineage>
</organism>
<evidence type="ECO:0000256" key="1">
    <source>
        <dbReference type="ARBA" id="ARBA00022603"/>
    </source>
</evidence>
<dbReference type="InterPro" id="IPR036098">
    <property type="entry name" value="Thymidylate_synthase_ThyX_sf"/>
</dbReference>
<dbReference type="CDD" id="cd20175">
    <property type="entry name" value="ThyX"/>
    <property type="match status" value="1"/>
</dbReference>
<keyword evidence="2" id="KW-0285">Flavoprotein</keyword>
<dbReference type="GO" id="GO:0050660">
    <property type="term" value="F:flavin adenine dinucleotide binding"/>
    <property type="evidence" value="ECO:0007669"/>
    <property type="project" value="UniProtKB-UniRule"/>
</dbReference>
<evidence type="ECO:0000256" key="4">
    <source>
        <dbReference type="ARBA" id="ARBA00022827"/>
    </source>
</evidence>
<comment type="caution">
    <text evidence="7">The sequence shown here is derived from an EMBL/GenBank/DDBJ whole genome shotgun (WGS) entry which is preliminary data.</text>
</comment>
<name>A0AAQ1Z8C4_CORST</name>
<keyword evidence="3" id="KW-0545">Nucleotide biosynthesis</keyword>
<evidence type="ECO:0000256" key="5">
    <source>
        <dbReference type="ARBA" id="ARBA00022857"/>
    </source>
</evidence>
<accession>A0AAQ1Z8C4</accession>
<dbReference type="EMBL" id="BJLD01000001">
    <property type="protein sequence ID" value="GEA42102.1"/>
    <property type="molecule type" value="Genomic_DNA"/>
</dbReference>
<dbReference type="PROSITE" id="PS51331">
    <property type="entry name" value="THYX"/>
    <property type="match status" value="1"/>
</dbReference>
<dbReference type="NCBIfam" id="TIGR02170">
    <property type="entry name" value="thyX"/>
    <property type="match status" value="1"/>
</dbReference>
<dbReference type="GO" id="GO:0006231">
    <property type="term" value="P:dTMP biosynthetic process"/>
    <property type="evidence" value="ECO:0007669"/>
    <property type="project" value="UniProtKB-UniRule"/>
</dbReference>
<evidence type="ECO:0000256" key="3">
    <source>
        <dbReference type="ARBA" id="ARBA00022727"/>
    </source>
</evidence>
<keyword evidence="5" id="KW-0521">NADP</keyword>
<dbReference type="GO" id="GO:0032259">
    <property type="term" value="P:methylation"/>
    <property type="evidence" value="ECO:0007669"/>
    <property type="project" value="UniProtKB-KW"/>
</dbReference>
<evidence type="ECO:0000313" key="7">
    <source>
        <dbReference type="EMBL" id="GEA42102.1"/>
    </source>
</evidence>
<dbReference type="SUPFAM" id="SSF69796">
    <property type="entry name" value="Thymidylate synthase-complementing protein Thy1"/>
    <property type="match status" value="1"/>
</dbReference>
<protein>
    <recommendedName>
        <fullName evidence="6">FAD-dependent thymidylate synthase</fullName>
        <ecNumber evidence="6">2.1.1.148</ecNumber>
    </recommendedName>
</protein>
<dbReference type="Proteomes" id="UP000315234">
    <property type="component" value="Unassembled WGS sequence"/>
</dbReference>
<dbReference type="EC" id="2.1.1.148" evidence="6"/>
<dbReference type="PANTHER" id="PTHR34934">
    <property type="entry name" value="FLAVIN-DEPENDENT THYMIDYLATE SYNTHASE"/>
    <property type="match status" value="1"/>
</dbReference>
<keyword evidence="4" id="KW-0274">FAD</keyword>
<dbReference type="InterPro" id="IPR003669">
    <property type="entry name" value="Thymidylate_synthase_ThyX"/>
</dbReference>
<dbReference type="GO" id="GO:0070402">
    <property type="term" value="F:NADPH binding"/>
    <property type="evidence" value="ECO:0007669"/>
    <property type="project" value="TreeGrafter"/>
</dbReference>
<dbReference type="AlphaFoldDB" id="A0AAQ1Z8C4"/>
<dbReference type="Pfam" id="PF02511">
    <property type="entry name" value="Thy1"/>
    <property type="match status" value="1"/>
</dbReference>
<dbReference type="Gene3D" id="3.30.70.3180">
    <property type="match status" value="2"/>
</dbReference>
<evidence type="ECO:0000256" key="2">
    <source>
        <dbReference type="ARBA" id="ARBA00022630"/>
    </source>
</evidence>